<dbReference type="Proteomes" id="UP000278807">
    <property type="component" value="Unassembled WGS sequence"/>
</dbReference>
<sequence length="290" mass="31613">MFDFKHALSTTFRPIGEPNSNPETDPETEGVSSSSRSSRFEGGGGGGQTVSNSTTPEDGDAETSGGAAGTGLCRLCFREFRPLPEPTTSICSSPDCGASFHQECFVILVVCAIQDKSTCIWFPVKLLTRPWREDASAGIASLIHRDCGTWTYLLGVTQPNDDDDDDNNDDNKQAANALHVGCTPESCAASAIESEEERGLEERCVQWGSRVVADTGHLFFGLVNTNKSGNYVDRENFEKKHMYNDKRNAITTISGLLGVSAKYLKSLMLRVISLSLQRKINVVKFPVMKN</sequence>
<proteinExistence type="predicted"/>
<dbReference type="AlphaFoldDB" id="A0A0R3TGZ8"/>
<gene>
    <name evidence="2" type="ORF">HNAJ_LOCUS6335</name>
</gene>
<reference evidence="2 3" key="2">
    <citation type="submission" date="2018-11" db="EMBL/GenBank/DDBJ databases">
        <authorList>
            <consortium name="Pathogen Informatics"/>
        </authorList>
    </citation>
    <scope>NUCLEOTIDE SEQUENCE [LARGE SCALE GENOMIC DNA]</scope>
</reference>
<keyword evidence="3" id="KW-1185">Reference proteome</keyword>
<evidence type="ECO:0000313" key="3">
    <source>
        <dbReference type="Proteomes" id="UP000278807"/>
    </source>
</evidence>
<organism evidence="4">
    <name type="scientific">Rodentolepis nana</name>
    <name type="common">Dwarf tapeworm</name>
    <name type="synonym">Hymenolepis nana</name>
    <dbReference type="NCBI Taxonomy" id="102285"/>
    <lineage>
        <taxon>Eukaryota</taxon>
        <taxon>Metazoa</taxon>
        <taxon>Spiralia</taxon>
        <taxon>Lophotrochozoa</taxon>
        <taxon>Platyhelminthes</taxon>
        <taxon>Cestoda</taxon>
        <taxon>Eucestoda</taxon>
        <taxon>Cyclophyllidea</taxon>
        <taxon>Hymenolepididae</taxon>
        <taxon>Rodentolepis</taxon>
    </lineage>
</organism>
<evidence type="ECO:0000313" key="4">
    <source>
        <dbReference type="WBParaSite" id="HNAJ_0000633901-mRNA-1"/>
    </source>
</evidence>
<dbReference type="EMBL" id="UZAE01006721">
    <property type="protein sequence ID" value="VDO02195.1"/>
    <property type="molecule type" value="Genomic_DNA"/>
</dbReference>
<feature type="compositionally biased region" description="Polar residues" evidence="1">
    <location>
        <begin position="8"/>
        <end position="23"/>
    </location>
</feature>
<evidence type="ECO:0000313" key="2">
    <source>
        <dbReference type="EMBL" id="VDO02195.1"/>
    </source>
</evidence>
<dbReference type="WBParaSite" id="HNAJ_0000633901-mRNA-1">
    <property type="protein sequence ID" value="HNAJ_0000633901-mRNA-1"/>
    <property type="gene ID" value="HNAJ_0000633901"/>
</dbReference>
<protein>
    <submittedName>
        <fullName evidence="4">RING-type domain-containing protein</fullName>
    </submittedName>
</protein>
<name>A0A0R3TGZ8_RODNA</name>
<evidence type="ECO:0000256" key="1">
    <source>
        <dbReference type="SAM" id="MobiDB-lite"/>
    </source>
</evidence>
<feature type="region of interest" description="Disordered" evidence="1">
    <location>
        <begin position="1"/>
        <end position="66"/>
    </location>
</feature>
<accession>A0A0R3TGZ8</accession>
<reference evidence="4" key="1">
    <citation type="submission" date="2017-02" db="UniProtKB">
        <authorList>
            <consortium name="WormBaseParasite"/>
        </authorList>
    </citation>
    <scope>IDENTIFICATION</scope>
</reference>